<keyword evidence="5" id="KW-1185">Reference proteome</keyword>
<dbReference type="RefSeq" id="WP_085097354.1">
    <property type="nucleotide sequence ID" value="NZ_AP022603.1"/>
</dbReference>
<keyword evidence="1" id="KW-0805">Transcription regulation</keyword>
<name>A0A1X1R9A7_MYCFA</name>
<dbReference type="OrthoDB" id="3212417at2"/>
<evidence type="ECO:0000256" key="1">
    <source>
        <dbReference type="ARBA" id="ARBA00023015"/>
    </source>
</evidence>
<protein>
    <submittedName>
        <fullName evidence="4">TetR family transcriptional regulator</fullName>
    </submittedName>
</protein>
<dbReference type="SUPFAM" id="SSF46689">
    <property type="entry name" value="Homeodomain-like"/>
    <property type="match status" value="1"/>
</dbReference>
<gene>
    <name evidence="4" type="ORF">AWC04_13680</name>
</gene>
<dbReference type="InterPro" id="IPR050109">
    <property type="entry name" value="HTH-type_TetR-like_transc_reg"/>
</dbReference>
<dbReference type="PANTHER" id="PTHR30055">
    <property type="entry name" value="HTH-TYPE TRANSCRIPTIONAL REGULATOR RUTR"/>
    <property type="match status" value="1"/>
</dbReference>
<dbReference type="Pfam" id="PF00440">
    <property type="entry name" value="TetR_N"/>
    <property type="match status" value="1"/>
</dbReference>
<evidence type="ECO:0000256" key="2">
    <source>
        <dbReference type="ARBA" id="ARBA00023125"/>
    </source>
</evidence>
<dbReference type="InterPro" id="IPR041642">
    <property type="entry name" value="KstR_C"/>
</dbReference>
<sequence>MAIVDADRRGADGPDAADDRVLRIVAEILESDGYDAVALRTVARRARTSLATIYKRYPTRDDLIRAALSRWMDEHRWAGLRQGPGDAEESLYEGEMRMLRTIFEPWERHPGMLKAYYRARSAPGGDALVRRGFDEVLPASREVLAGVDPEFVADLDIVVSNVIYGLLGRFVAGEIGIADILPALERTVFRLTEGYRPAGTR</sequence>
<keyword evidence="2" id="KW-0238">DNA-binding</keyword>
<evidence type="ECO:0000256" key="3">
    <source>
        <dbReference type="ARBA" id="ARBA00023163"/>
    </source>
</evidence>
<evidence type="ECO:0000313" key="5">
    <source>
        <dbReference type="Proteomes" id="UP000193484"/>
    </source>
</evidence>
<dbReference type="STRING" id="1793.AWC04_13680"/>
<dbReference type="Pfam" id="PF17925">
    <property type="entry name" value="TetR_C_20"/>
    <property type="match status" value="1"/>
</dbReference>
<dbReference type="Gene3D" id="1.10.357.10">
    <property type="entry name" value="Tetracycline Repressor, domain 2"/>
    <property type="match status" value="1"/>
</dbReference>
<dbReference type="GO" id="GO:0000976">
    <property type="term" value="F:transcription cis-regulatory region binding"/>
    <property type="evidence" value="ECO:0007669"/>
    <property type="project" value="TreeGrafter"/>
</dbReference>
<dbReference type="EMBL" id="LQOJ01000044">
    <property type="protein sequence ID" value="ORV01624.1"/>
    <property type="molecule type" value="Genomic_DNA"/>
</dbReference>
<dbReference type="Proteomes" id="UP000193484">
    <property type="component" value="Unassembled WGS sequence"/>
</dbReference>
<reference evidence="4 5" key="1">
    <citation type="submission" date="2016-01" db="EMBL/GenBank/DDBJ databases">
        <title>The new phylogeny of the genus Mycobacterium.</title>
        <authorList>
            <person name="Tarcisio F."/>
            <person name="Conor M."/>
            <person name="Antonella G."/>
            <person name="Elisabetta G."/>
            <person name="Giulia F.S."/>
            <person name="Sara T."/>
            <person name="Anna F."/>
            <person name="Clotilde B."/>
            <person name="Roberto B."/>
            <person name="Veronica D.S."/>
            <person name="Fabio R."/>
            <person name="Monica P."/>
            <person name="Olivier J."/>
            <person name="Enrico T."/>
            <person name="Nicola S."/>
        </authorList>
    </citation>
    <scope>NUCLEOTIDE SEQUENCE [LARGE SCALE GENOMIC DNA]</scope>
    <source>
        <strain evidence="4 5">DSM 44179</strain>
    </source>
</reference>
<dbReference type="InterPro" id="IPR009057">
    <property type="entry name" value="Homeodomain-like_sf"/>
</dbReference>
<dbReference type="AlphaFoldDB" id="A0A1X1R9A7"/>
<evidence type="ECO:0000313" key="4">
    <source>
        <dbReference type="EMBL" id="ORV01624.1"/>
    </source>
</evidence>
<proteinExistence type="predicted"/>
<organism evidence="4 5">
    <name type="scientific">Mycolicibacterium fallax</name>
    <name type="common">Mycobacterium fallax</name>
    <dbReference type="NCBI Taxonomy" id="1793"/>
    <lineage>
        <taxon>Bacteria</taxon>
        <taxon>Bacillati</taxon>
        <taxon>Actinomycetota</taxon>
        <taxon>Actinomycetes</taxon>
        <taxon>Mycobacteriales</taxon>
        <taxon>Mycobacteriaceae</taxon>
        <taxon>Mycolicibacterium</taxon>
    </lineage>
</organism>
<dbReference type="PANTHER" id="PTHR30055:SF234">
    <property type="entry name" value="HTH-TYPE TRANSCRIPTIONAL REGULATOR BETI"/>
    <property type="match status" value="1"/>
</dbReference>
<keyword evidence="3" id="KW-0804">Transcription</keyword>
<accession>A0A1X1R9A7</accession>
<dbReference type="PROSITE" id="PS50977">
    <property type="entry name" value="HTH_TETR_2"/>
    <property type="match status" value="1"/>
</dbReference>
<comment type="caution">
    <text evidence="4">The sequence shown here is derived from an EMBL/GenBank/DDBJ whole genome shotgun (WGS) entry which is preliminary data.</text>
</comment>
<dbReference type="GO" id="GO:0003700">
    <property type="term" value="F:DNA-binding transcription factor activity"/>
    <property type="evidence" value="ECO:0007669"/>
    <property type="project" value="TreeGrafter"/>
</dbReference>
<dbReference type="InterPro" id="IPR001647">
    <property type="entry name" value="HTH_TetR"/>
</dbReference>